<dbReference type="Gene3D" id="3.40.50.880">
    <property type="match status" value="1"/>
</dbReference>
<keyword evidence="4" id="KW-1185">Reference proteome</keyword>
<organism evidence="3 4">
    <name type="scientific">Actomonas aquatica</name>
    <dbReference type="NCBI Taxonomy" id="2866162"/>
    <lineage>
        <taxon>Bacteria</taxon>
        <taxon>Pseudomonadati</taxon>
        <taxon>Verrucomicrobiota</taxon>
        <taxon>Opitutia</taxon>
        <taxon>Opitutales</taxon>
        <taxon>Opitutaceae</taxon>
        <taxon>Actomonas</taxon>
    </lineage>
</organism>
<feature type="domain" description="ThuA-like" evidence="2">
    <location>
        <begin position="101"/>
        <end position="298"/>
    </location>
</feature>
<feature type="chain" id="PRO_5047550099" evidence="1">
    <location>
        <begin position="25"/>
        <end position="322"/>
    </location>
</feature>
<evidence type="ECO:0000313" key="4">
    <source>
        <dbReference type="Proteomes" id="UP000738431"/>
    </source>
</evidence>
<evidence type="ECO:0000259" key="2">
    <source>
        <dbReference type="Pfam" id="PF06283"/>
    </source>
</evidence>
<evidence type="ECO:0000256" key="1">
    <source>
        <dbReference type="SAM" id="SignalP"/>
    </source>
</evidence>
<dbReference type="InterPro" id="IPR029010">
    <property type="entry name" value="ThuA-like"/>
</dbReference>
<gene>
    <name evidence="3" type="ORF">K1X11_005715</name>
</gene>
<dbReference type="EMBL" id="CP139781">
    <property type="protein sequence ID" value="WRQ88894.1"/>
    <property type="molecule type" value="Genomic_DNA"/>
</dbReference>
<proteinExistence type="predicted"/>
<dbReference type="PANTHER" id="PTHR40469">
    <property type="entry name" value="SECRETED GLYCOSYL HYDROLASE"/>
    <property type="match status" value="1"/>
</dbReference>
<dbReference type="SUPFAM" id="SSF52317">
    <property type="entry name" value="Class I glutamine amidotransferase-like"/>
    <property type="match status" value="1"/>
</dbReference>
<dbReference type="PANTHER" id="PTHR40469:SF2">
    <property type="entry name" value="GALACTOSE-BINDING DOMAIN-LIKE SUPERFAMILY PROTEIN"/>
    <property type="match status" value="1"/>
</dbReference>
<dbReference type="PROSITE" id="PS51257">
    <property type="entry name" value="PROKAR_LIPOPROTEIN"/>
    <property type="match status" value="1"/>
</dbReference>
<dbReference type="InterPro" id="IPR029062">
    <property type="entry name" value="Class_I_gatase-like"/>
</dbReference>
<dbReference type="Proteomes" id="UP000738431">
    <property type="component" value="Chromosome"/>
</dbReference>
<sequence>MRFLPLLGGLLLLAFTSVSCSREAPPPPPLRALIIDGQNNHDVWPKSTFMMKAYLEETGLFSVDIKRTAFTWRGGKWLPAYPLADAPATQDLAEPTADPDFAPNFADYDVVISNFGWQTAPWPDATRAAFEDYMANGGGLVVVHAANNSFPEWPAYNRMIGLGGWGGRNETHGPYLYYNLEDERIADPSPGRGGSHGPQHEFVIELREPHPITAGLPARWLHTMDECYDRLRGPAENVTILATAFSSPEQKGTNRHEPMLMTINYEQGRVFHTTLGHDDYSFACVGFTTTFQRGAEWAATGKVTQTVPANFPDATTTSSREF</sequence>
<accession>A0ABZ1CBC8</accession>
<dbReference type="Pfam" id="PF06283">
    <property type="entry name" value="ThuA"/>
    <property type="match status" value="1"/>
</dbReference>
<protein>
    <submittedName>
        <fullName evidence="3">ThuA domain-containing protein</fullName>
    </submittedName>
</protein>
<reference evidence="3 4" key="1">
    <citation type="submission" date="2023-12" db="EMBL/GenBank/DDBJ databases">
        <title>Description of an unclassified Opitutus bacterium of Verrucomicrobiota.</title>
        <authorList>
            <person name="Zhang D.-F."/>
        </authorList>
    </citation>
    <scope>NUCLEOTIDE SEQUENCE [LARGE SCALE GENOMIC DNA]</scope>
    <source>
        <strain evidence="3 4">WL0086</strain>
    </source>
</reference>
<keyword evidence="1" id="KW-0732">Signal</keyword>
<evidence type="ECO:0000313" key="3">
    <source>
        <dbReference type="EMBL" id="WRQ88894.1"/>
    </source>
</evidence>
<feature type="signal peptide" evidence="1">
    <location>
        <begin position="1"/>
        <end position="24"/>
    </location>
</feature>
<name>A0ABZ1CBC8_9BACT</name>
<dbReference type="RefSeq" id="WP_221033137.1">
    <property type="nucleotide sequence ID" value="NZ_CP139781.1"/>
</dbReference>